<name>A0A6G4TYH4_9ACTN</name>
<keyword evidence="2" id="KW-0902">Two-component regulatory system</keyword>
<proteinExistence type="inferred from homology"/>
<comment type="caution">
    <text evidence="8">The sequence shown here is derived from an EMBL/GenBank/DDBJ whole genome shotgun (WGS) entry which is preliminary data.</text>
</comment>
<evidence type="ECO:0000259" key="7">
    <source>
        <dbReference type="PROSITE" id="PS51755"/>
    </source>
</evidence>
<evidence type="ECO:0000256" key="5">
    <source>
        <dbReference type="ARBA" id="ARBA00023163"/>
    </source>
</evidence>
<evidence type="ECO:0000256" key="2">
    <source>
        <dbReference type="ARBA" id="ARBA00023012"/>
    </source>
</evidence>
<dbReference type="Gene3D" id="1.25.40.10">
    <property type="entry name" value="Tetratricopeptide repeat domain"/>
    <property type="match status" value="1"/>
</dbReference>
<dbReference type="InterPro" id="IPR036388">
    <property type="entry name" value="WH-like_DNA-bd_sf"/>
</dbReference>
<gene>
    <name evidence="8" type="ORF">G5C51_13325</name>
</gene>
<feature type="domain" description="OmpR/PhoB-type" evidence="7">
    <location>
        <begin position="1"/>
        <end position="97"/>
    </location>
</feature>
<dbReference type="EMBL" id="JAAKZV010000045">
    <property type="protein sequence ID" value="NGN64873.1"/>
    <property type="molecule type" value="Genomic_DNA"/>
</dbReference>
<evidence type="ECO:0000256" key="4">
    <source>
        <dbReference type="ARBA" id="ARBA00023125"/>
    </source>
</evidence>
<dbReference type="InterPro" id="IPR011990">
    <property type="entry name" value="TPR-like_helical_dom_sf"/>
</dbReference>
<dbReference type="InterPro" id="IPR005158">
    <property type="entry name" value="BTAD"/>
</dbReference>
<dbReference type="InterPro" id="IPR016032">
    <property type="entry name" value="Sig_transdc_resp-reg_C-effctor"/>
</dbReference>
<feature type="DNA-binding region" description="OmpR/PhoB-type" evidence="6">
    <location>
        <begin position="1"/>
        <end position="97"/>
    </location>
</feature>
<evidence type="ECO:0000256" key="1">
    <source>
        <dbReference type="ARBA" id="ARBA00005820"/>
    </source>
</evidence>
<dbReference type="SUPFAM" id="SSF46894">
    <property type="entry name" value="C-terminal effector domain of the bipartite response regulators"/>
    <property type="match status" value="1"/>
</dbReference>
<dbReference type="AlphaFoldDB" id="A0A6G4TYH4"/>
<dbReference type="PANTHER" id="PTHR35807:SF1">
    <property type="entry name" value="TRANSCRIPTIONAL REGULATOR REDD"/>
    <property type="match status" value="1"/>
</dbReference>
<dbReference type="PROSITE" id="PS51755">
    <property type="entry name" value="OMPR_PHOB"/>
    <property type="match status" value="1"/>
</dbReference>
<keyword evidence="5" id="KW-0804">Transcription</keyword>
<dbReference type="SUPFAM" id="SSF48452">
    <property type="entry name" value="TPR-like"/>
    <property type="match status" value="1"/>
</dbReference>
<keyword evidence="4 6" id="KW-0238">DNA-binding</keyword>
<sequence length="297" mass="31768">MRFGVLGPLAVWTSEGRPVRVPEVKVRSLLADLLIHAGRVVPADRLIDDLWGEALPANPAGALQTRVSQLRRALEDAEPGVGRALVVSRTPGYVLQVAPDAVDTGRFLELTARARSTAEPRARAALFADALALWRGEVLADFADEEFARPEISRLTELRLTVLEEQAEARLESGDHALLADELGDLVARHPLRERLRAAQLRALYRAGRQSEALESYGVLRAQLADELGLDPGPELVALYESILRQDAELAGPPVPAPAAAGNLPAALGELVGRESAVAEVGQLLAEGRLVTLTGPG</sequence>
<feature type="non-terminal residue" evidence="8">
    <location>
        <position position="297"/>
    </location>
</feature>
<dbReference type="Gene3D" id="1.10.10.10">
    <property type="entry name" value="Winged helix-like DNA-binding domain superfamily/Winged helix DNA-binding domain"/>
    <property type="match status" value="1"/>
</dbReference>
<comment type="similarity">
    <text evidence="1">Belongs to the AfsR/DnrI/RedD regulatory family.</text>
</comment>
<keyword evidence="3" id="KW-0805">Transcription regulation</keyword>
<dbReference type="SMART" id="SM01043">
    <property type="entry name" value="BTAD"/>
    <property type="match status" value="1"/>
</dbReference>
<evidence type="ECO:0000313" key="9">
    <source>
        <dbReference type="Proteomes" id="UP000481583"/>
    </source>
</evidence>
<dbReference type="InterPro" id="IPR001867">
    <property type="entry name" value="OmpR/PhoB-type_DNA-bd"/>
</dbReference>
<organism evidence="8 9">
    <name type="scientific">Streptomyces coryli</name>
    <dbReference type="NCBI Taxonomy" id="1128680"/>
    <lineage>
        <taxon>Bacteria</taxon>
        <taxon>Bacillati</taxon>
        <taxon>Actinomycetota</taxon>
        <taxon>Actinomycetes</taxon>
        <taxon>Kitasatosporales</taxon>
        <taxon>Streptomycetaceae</taxon>
        <taxon>Streptomyces</taxon>
    </lineage>
</organism>
<accession>A0A6G4TYH4</accession>
<dbReference type="InterPro" id="IPR051677">
    <property type="entry name" value="AfsR-DnrI-RedD_regulator"/>
</dbReference>
<reference evidence="8 9" key="1">
    <citation type="submission" date="2020-02" db="EMBL/GenBank/DDBJ databases">
        <title>Whole-genome analyses of novel actinobacteria.</title>
        <authorList>
            <person name="Sahin N."/>
        </authorList>
    </citation>
    <scope>NUCLEOTIDE SEQUENCE [LARGE SCALE GENOMIC DNA]</scope>
    <source>
        <strain evidence="8 9">A7024</strain>
    </source>
</reference>
<dbReference type="CDD" id="cd15831">
    <property type="entry name" value="BTAD"/>
    <property type="match status" value="1"/>
</dbReference>
<dbReference type="GO" id="GO:0006355">
    <property type="term" value="P:regulation of DNA-templated transcription"/>
    <property type="evidence" value="ECO:0007669"/>
    <property type="project" value="InterPro"/>
</dbReference>
<dbReference type="PANTHER" id="PTHR35807">
    <property type="entry name" value="TRANSCRIPTIONAL REGULATOR REDD-RELATED"/>
    <property type="match status" value="1"/>
</dbReference>
<dbReference type="RefSeq" id="WP_165236770.1">
    <property type="nucleotide sequence ID" value="NZ_JAAKZV010000045.1"/>
</dbReference>
<dbReference type="Proteomes" id="UP000481583">
    <property type="component" value="Unassembled WGS sequence"/>
</dbReference>
<evidence type="ECO:0000256" key="3">
    <source>
        <dbReference type="ARBA" id="ARBA00023015"/>
    </source>
</evidence>
<dbReference type="GO" id="GO:0003677">
    <property type="term" value="F:DNA binding"/>
    <property type="evidence" value="ECO:0007669"/>
    <property type="project" value="UniProtKB-UniRule"/>
</dbReference>
<dbReference type="Pfam" id="PF00486">
    <property type="entry name" value="Trans_reg_C"/>
    <property type="match status" value="1"/>
</dbReference>
<dbReference type="Pfam" id="PF03704">
    <property type="entry name" value="BTAD"/>
    <property type="match status" value="1"/>
</dbReference>
<dbReference type="GO" id="GO:0000160">
    <property type="term" value="P:phosphorelay signal transduction system"/>
    <property type="evidence" value="ECO:0007669"/>
    <property type="project" value="UniProtKB-KW"/>
</dbReference>
<evidence type="ECO:0000256" key="6">
    <source>
        <dbReference type="PROSITE-ProRule" id="PRU01091"/>
    </source>
</evidence>
<keyword evidence="9" id="KW-1185">Reference proteome</keyword>
<protein>
    <submittedName>
        <fullName evidence="8">AfsR/SARP family transcriptional regulator</fullName>
    </submittedName>
</protein>
<evidence type="ECO:0000313" key="8">
    <source>
        <dbReference type="EMBL" id="NGN64873.1"/>
    </source>
</evidence>
<dbReference type="SMART" id="SM00862">
    <property type="entry name" value="Trans_reg_C"/>
    <property type="match status" value="1"/>
</dbReference>